<dbReference type="Proteomes" id="UP001221302">
    <property type="component" value="Unassembled WGS sequence"/>
</dbReference>
<proteinExistence type="predicted"/>
<gene>
    <name evidence="2" type="ORF">P0M35_03020</name>
</gene>
<accession>A0AAE3NZR1</accession>
<organism evidence="2 3">
    <name type="scientific">Stygiobacter electus</name>
    <dbReference type="NCBI Taxonomy" id="3032292"/>
    <lineage>
        <taxon>Bacteria</taxon>
        <taxon>Pseudomonadati</taxon>
        <taxon>Ignavibacteriota</taxon>
        <taxon>Ignavibacteria</taxon>
        <taxon>Ignavibacteriales</taxon>
        <taxon>Melioribacteraceae</taxon>
        <taxon>Stygiobacter</taxon>
    </lineage>
</organism>
<feature type="domain" description="Adaptor protein ClpS core" evidence="1">
    <location>
        <begin position="22"/>
        <end position="86"/>
    </location>
</feature>
<keyword evidence="3" id="KW-1185">Reference proteome</keyword>
<reference evidence="2" key="1">
    <citation type="submission" date="2023-03" db="EMBL/GenBank/DDBJ databases">
        <title>Stygiobacter electus gen. nov., sp. nov., facultatively anaerobic thermotolerant bacterium of the class Ignavibacteria from a well of Yessentuki mineral water deposit.</title>
        <authorList>
            <person name="Podosokorskaya O.A."/>
            <person name="Elcheninov A.G."/>
            <person name="Petrova N.F."/>
            <person name="Zavarzina D.G."/>
            <person name="Kublanov I.V."/>
            <person name="Merkel A.Y."/>
        </authorList>
    </citation>
    <scope>NUCLEOTIDE SEQUENCE</scope>
    <source>
        <strain evidence="2">09-Me</strain>
    </source>
</reference>
<dbReference type="AlphaFoldDB" id="A0AAE3NZR1"/>
<sequence>MENIKPIEKVNEQNDESTIVKTPFKVILFNDDEHTFDEVIAQLIKALQCTYEKARDYAFETHVNGKAVVYNGELQKCLKVSSILEEISLRTQIVS</sequence>
<name>A0AAE3NZR1_9BACT</name>
<dbReference type="GO" id="GO:0030163">
    <property type="term" value="P:protein catabolic process"/>
    <property type="evidence" value="ECO:0007669"/>
    <property type="project" value="InterPro"/>
</dbReference>
<dbReference type="EMBL" id="JARGDL010000002">
    <property type="protein sequence ID" value="MDF1611107.1"/>
    <property type="molecule type" value="Genomic_DNA"/>
</dbReference>
<protein>
    <submittedName>
        <fullName evidence="2">ATP-dependent Clp protease adaptor ClpS</fullName>
    </submittedName>
</protein>
<dbReference type="RefSeq" id="WP_321534871.1">
    <property type="nucleotide sequence ID" value="NZ_JARGDL010000002.1"/>
</dbReference>
<dbReference type="SUPFAM" id="SSF54736">
    <property type="entry name" value="ClpS-like"/>
    <property type="match status" value="1"/>
</dbReference>
<evidence type="ECO:0000313" key="2">
    <source>
        <dbReference type="EMBL" id="MDF1611107.1"/>
    </source>
</evidence>
<dbReference type="GO" id="GO:0006508">
    <property type="term" value="P:proteolysis"/>
    <property type="evidence" value="ECO:0007669"/>
    <property type="project" value="UniProtKB-KW"/>
</dbReference>
<evidence type="ECO:0000313" key="3">
    <source>
        <dbReference type="Proteomes" id="UP001221302"/>
    </source>
</evidence>
<dbReference type="GO" id="GO:0008233">
    <property type="term" value="F:peptidase activity"/>
    <property type="evidence" value="ECO:0007669"/>
    <property type="project" value="UniProtKB-KW"/>
</dbReference>
<keyword evidence="2" id="KW-0645">Protease</keyword>
<evidence type="ECO:0000259" key="1">
    <source>
        <dbReference type="Pfam" id="PF02617"/>
    </source>
</evidence>
<dbReference type="InterPro" id="IPR014719">
    <property type="entry name" value="Ribosomal_bL12_C/ClpS-like"/>
</dbReference>
<comment type="caution">
    <text evidence="2">The sequence shown here is derived from an EMBL/GenBank/DDBJ whole genome shotgun (WGS) entry which is preliminary data.</text>
</comment>
<dbReference type="InterPro" id="IPR003769">
    <property type="entry name" value="ClpS_core"/>
</dbReference>
<dbReference type="Gene3D" id="3.30.1390.10">
    <property type="match status" value="1"/>
</dbReference>
<keyword evidence="2" id="KW-0378">Hydrolase</keyword>
<dbReference type="Pfam" id="PF02617">
    <property type="entry name" value="ClpS"/>
    <property type="match status" value="1"/>
</dbReference>